<gene>
    <name evidence="1" type="ORF">TCNE_LOCUS1785</name>
</gene>
<keyword evidence="2" id="KW-1185">Reference proteome</keyword>
<name>A0A183TZW5_TOXCA</name>
<protein>
    <submittedName>
        <fullName evidence="3">Phosphoribosylaminoimidazolesuccinocarboxamide synthase</fullName>
    </submittedName>
</protein>
<dbReference type="WBParaSite" id="TCNE_0000178501-mRNA-1">
    <property type="protein sequence ID" value="TCNE_0000178501-mRNA-1"/>
    <property type="gene ID" value="TCNE_0000178501"/>
</dbReference>
<evidence type="ECO:0000313" key="2">
    <source>
        <dbReference type="Proteomes" id="UP000050794"/>
    </source>
</evidence>
<proteinExistence type="predicted"/>
<dbReference type="Proteomes" id="UP000050794">
    <property type="component" value="Unassembled WGS sequence"/>
</dbReference>
<accession>A0A183TZW5</accession>
<reference evidence="1 2" key="2">
    <citation type="submission" date="2018-11" db="EMBL/GenBank/DDBJ databases">
        <authorList>
            <consortium name="Pathogen Informatics"/>
        </authorList>
    </citation>
    <scope>NUCLEOTIDE SEQUENCE [LARGE SCALE GENOMIC DNA]</scope>
</reference>
<evidence type="ECO:0000313" key="3">
    <source>
        <dbReference type="WBParaSite" id="TCNE_0000178501-mRNA-1"/>
    </source>
</evidence>
<evidence type="ECO:0000313" key="1">
    <source>
        <dbReference type="EMBL" id="VDM26831.1"/>
    </source>
</evidence>
<dbReference type="EMBL" id="UYWY01001488">
    <property type="protein sequence ID" value="VDM26831.1"/>
    <property type="molecule type" value="Genomic_DNA"/>
</dbReference>
<reference evidence="3" key="1">
    <citation type="submission" date="2016-06" db="UniProtKB">
        <authorList>
            <consortium name="WormBaseParasite"/>
        </authorList>
    </citation>
    <scope>IDENTIFICATION</scope>
</reference>
<dbReference type="AlphaFoldDB" id="A0A183TZW5"/>
<organism evidence="2 3">
    <name type="scientific">Toxocara canis</name>
    <name type="common">Canine roundworm</name>
    <dbReference type="NCBI Taxonomy" id="6265"/>
    <lineage>
        <taxon>Eukaryota</taxon>
        <taxon>Metazoa</taxon>
        <taxon>Ecdysozoa</taxon>
        <taxon>Nematoda</taxon>
        <taxon>Chromadorea</taxon>
        <taxon>Rhabditida</taxon>
        <taxon>Spirurina</taxon>
        <taxon>Ascaridomorpha</taxon>
        <taxon>Ascaridoidea</taxon>
        <taxon>Toxocaridae</taxon>
        <taxon>Toxocara</taxon>
    </lineage>
</organism>
<sequence>MKTETSTNCVNESKRVLVDEVMTLAKAANEYRMRRYRGVVVKEGGETLQHVLLKDTRTVLCACFTQSFCEEFHSL</sequence>